<dbReference type="Proteomes" id="UP001363151">
    <property type="component" value="Unassembled WGS sequence"/>
</dbReference>
<dbReference type="InterPro" id="IPR012349">
    <property type="entry name" value="Split_barrel_FMN-bd"/>
</dbReference>
<dbReference type="PROSITE" id="PS01064">
    <property type="entry name" value="PYRIDOX_OXIDASE"/>
    <property type="match status" value="1"/>
</dbReference>
<dbReference type="SUPFAM" id="SSF50475">
    <property type="entry name" value="FMN-binding split barrel"/>
    <property type="match status" value="1"/>
</dbReference>
<dbReference type="EMBL" id="JBBJCI010000222">
    <property type="protein sequence ID" value="KAK7239814.1"/>
    <property type="molecule type" value="Genomic_DNA"/>
</dbReference>
<dbReference type="PANTHER" id="PTHR10851:SF0">
    <property type="entry name" value="PYRIDOXINE-5'-PHOSPHATE OXIDASE"/>
    <property type="match status" value="1"/>
</dbReference>
<keyword evidence="2" id="KW-1185">Reference proteome</keyword>
<dbReference type="GO" id="GO:0008615">
    <property type="term" value="P:pyridoxine biosynthetic process"/>
    <property type="evidence" value="ECO:0007669"/>
    <property type="project" value="UniProtKB-KW"/>
</dbReference>
<dbReference type="InterPro" id="IPR011576">
    <property type="entry name" value="Pyridox_Oxase_N"/>
</dbReference>
<sequence length="208" mass="23299">MRSNYTKGSLDESNAGDDPLRLFQRWFDKAVAAKLLEPNAVTLSTVDAATMQPSSRVVLLKGFDESGFTFYTNYAGRKARELAATPKAAMNVLWLPLERQVRIEGTIAKVGAAETEAYFRSRPRASQIGAWASRQSAVVGSAAELSDREAELERRFEGRDVPLPDFWGGYRLRPTMIEFWQGKQSRLHDRIAFRAADAGAWTRERLAP</sequence>
<organism evidence="1 2">
    <name type="scientific">Aureococcus anophagefferens</name>
    <name type="common">Harmful bloom alga</name>
    <dbReference type="NCBI Taxonomy" id="44056"/>
    <lineage>
        <taxon>Eukaryota</taxon>
        <taxon>Sar</taxon>
        <taxon>Stramenopiles</taxon>
        <taxon>Ochrophyta</taxon>
        <taxon>Pelagophyceae</taxon>
        <taxon>Pelagomonadales</taxon>
        <taxon>Pelagomonadaceae</taxon>
        <taxon>Aureococcus</taxon>
    </lineage>
</organism>
<dbReference type="InterPro" id="IPR000659">
    <property type="entry name" value="Pyridox_Oxase"/>
</dbReference>
<dbReference type="KEGG" id="aaf:AURANDRAFT_59003"/>
<name>A0ABR1FW03_AURAN</name>
<dbReference type="GO" id="GO:0010181">
    <property type="term" value="F:FMN binding"/>
    <property type="evidence" value="ECO:0007669"/>
    <property type="project" value="InterPro"/>
</dbReference>
<dbReference type="Pfam" id="PF01243">
    <property type="entry name" value="PNPOx_N"/>
    <property type="match status" value="1"/>
</dbReference>
<dbReference type="PIRSF" id="PIRSF000190">
    <property type="entry name" value="Pyd_amn-ph_oxd"/>
    <property type="match status" value="1"/>
</dbReference>
<proteinExistence type="inferred from homology"/>
<evidence type="ECO:0000313" key="1">
    <source>
        <dbReference type="EMBL" id="KAK7239814.1"/>
    </source>
</evidence>
<gene>
    <name evidence="1" type="ORF">SO694_00029253</name>
</gene>
<dbReference type="NCBIfam" id="NF004231">
    <property type="entry name" value="PRK05679.1"/>
    <property type="match status" value="1"/>
</dbReference>
<accession>A0ABR1FW03</accession>
<evidence type="ECO:0000313" key="2">
    <source>
        <dbReference type="Proteomes" id="UP001363151"/>
    </source>
</evidence>
<dbReference type="InterPro" id="IPR019740">
    <property type="entry name" value="Pyridox_Oxase_CS"/>
</dbReference>
<dbReference type="NCBIfam" id="TIGR00558">
    <property type="entry name" value="pdxH"/>
    <property type="match status" value="1"/>
</dbReference>
<protein>
    <submittedName>
        <fullName evidence="1">Pyridoxamine-phosphate oxidase</fullName>
    </submittedName>
</protein>
<comment type="caution">
    <text evidence="1">The sequence shown here is derived from an EMBL/GenBank/DDBJ whole genome shotgun (WGS) entry which is preliminary data.</text>
</comment>
<reference evidence="1 2" key="1">
    <citation type="submission" date="2024-03" db="EMBL/GenBank/DDBJ databases">
        <title>Aureococcus anophagefferens CCMP1851 and Kratosvirus quantuckense: Draft genome of a second virus-susceptible host strain in the model system.</title>
        <authorList>
            <person name="Chase E."/>
            <person name="Truchon A.R."/>
            <person name="Schepens W."/>
            <person name="Wilhelm S.W."/>
        </authorList>
    </citation>
    <scope>NUCLEOTIDE SEQUENCE [LARGE SCALE GENOMIC DNA]</scope>
    <source>
        <strain evidence="1 2">CCMP1851</strain>
    </source>
</reference>
<dbReference type="GO" id="GO:0004733">
    <property type="term" value="F:pyridoxamine phosphate oxidase activity"/>
    <property type="evidence" value="ECO:0007669"/>
    <property type="project" value="UniProtKB-EC"/>
</dbReference>
<dbReference type="HAMAP" id="MF_01629">
    <property type="entry name" value="PdxH"/>
    <property type="match status" value="1"/>
</dbReference>
<dbReference type="Pfam" id="PF10590">
    <property type="entry name" value="PNP_phzG_C"/>
    <property type="match status" value="1"/>
</dbReference>
<dbReference type="Gene3D" id="2.30.110.10">
    <property type="entry name" value="Electron Transport, Fmn-binding Protein, Chain A"/>
    <property type="match status" value="1"/>
</dbReference>
<dbReference type="InterPro" id="IPR019576">
    <property type="entry name" value="Pyridoxamine_oxidase_dimer_C"/>
</dbReference>
<dbReference type="PANTHER" id="PTHR10851">
    <property type="entry name" value="PYRIDOXINE-5-PHOSPHATE OXIDASE"/>
    <property type="match status" value="1"/>
</dbReference>